<comment type="caution">
    <text evidence="2">The sequence shown here is derived from an EMBL/GenBank/DDBJ whole genome shotgun (WGS) entry which is preliminary data.</text>
</comment>
<keyword evidence="3" id="KW-1185">Reference proteome</keyword>
<accession>A0ABR2TKP8</accession>
<organism evidence="2 3">
    <name type="scientific">Hibiscus sabdariffa</name>
    <name type="common">roselle</name>
    <dbReference type="NCBI Taxonomy" id="183260"/>
    <lineage>
        <taxon>Eukaryota</taxon>
        <taxon>Viridiplantae</taxon>
        <taxon>Streptophyta</taxon>
        <taxon>Embryophyta</taxon>
        <taxon>Tracheophyta</taxon>
        <taxon>Spermatophyta</taxon>
        <taxon>Magnoliopsida</taxon>
        <taxon>eudicotyledons</taxon>
        <taxon>Gunneridae</taxon>
        <taxon>Pentapetalae</taxon>
        <taxon>rosids</taxon>
        <taxon>malvids</taxon>
        <taxon>Malvales</taxon>
        <taxon>Malvaceae</taxon>
        <taxon>Malvoideae</taxon>
        <taxon>Hibiscus</taxon>
    </lineage>
</organism>
<name>A0ABR2TKP8_9ROSI</name>
<evidence type="ECO:0000313" key="2">
    <source>
        <dbReference type="EMBL" id="KAK9037792.1"/>
    </source>
</evidence>
<evidence type="ECO:0000256" key="1">
    <source>
        <dbReference type="SAM" id="MobiDB-lite"/>
    </source>
</evidence>
<reference evidence="2 3" key="1">
    <citation type="journal article" date="2024" name="G3 (Bethesda)">
        <title>Genome assembly of Hibiscus sabdariffa L. provides insights into metabolisms of medicinal natural products.</title>
        <authorList>
            <person name="Kim T."/>
        </authorList>
    </citation>
    <scope>NUCLEOTIDE SEQUENCE [LARGE SCALE GENOMIC DNA]</scope>
    <source>
        <strain evidence="2">TK-2024</strain>
        <tissue evidence="2">Old leaves</tissue>
    </source>
</reference>
<dbReference type="EMBL" id="JBBPBN010000005">
    <property type="protein sequence ID" value="KAK9037792.1"/>
    <property type="molecule type" value="Genomic_DNA"/>
</dbReference>
<dbReference type="Proteomes" id="UP001396334">
    <property type="component" value="Unassembled WGS sequence"/>
</dbReference>
<evidence type="ECO:0000313" key="3">
    <source>
        <dbReference type="Proteomes" id="UP001396334"/>
    </source>
</evidence>
<sequence>MNKYHLSLGKPPGINWMVLDQAQILVKNQNDNSLADNIIKVYRTTLENFTKPVYGNSGIHAFELRGTGATIKTSSFQGVRLHRLHLLGDTLSSHASSRLRGEKLPASKPPIARPALEENIVLGVALECSKRTLPIKEQVTLLTTDAKEVTSTSRNGNGSTAEDKKDGKIRPKFSNSDGQ</sequence>
<proteinExistence type="predicted"/>
<feature type="compositionally biased region" description="Polar residues" evidence="1">
    <location>
        <begin position="149"/>
        <end position="160"/>
    </location>
</feature>
<protein>
    <submittedName>
        <fullName evidence="2">Uncharacterized protein</fullName>
    </submittedName>
</protein>
<gene>
    <name evidence="2" type="ORF">V6N11_022692</name>
</gene>
<feature type="region of interest" description="Disordered" evidence="1">
    <location>
        <begin position="144"/>
        <end position="179"/>
    </location>
</feature>